<feature type="non-terminal residue" evidence="1">
    <location>
        <position position="1"/>
    </location>
</feature>
<keyword evidence="2" id="KW-1185">Reference proteome</keyword>
<protein>
    <submittedName>
        <fullName evidence="1">Uncharacterized protein</fullName>
    </submittedName>
</protein>
<evidence type="ECO:0000313" key="1">
    <source>
        <dbReference type="EMBL" id="PON54005.1"/>
    </source>
</evidence>
<dbReference type="AlphaFoldDB" id="A0A2P5BZ30"/>
<gene>
    <name evidence="1" type="ORF">TorRG33x02_303680</name>
</gene>
<sequence>EGSDHRDKLLASGTVFVAELMMPSFEGDSLHVPLALLIIRGISGEEVQGCLLPKSHGSWKTFPGPGALKTIAV</sequence>
<dbReference type="InParanoid" id="A0A2P5BZ30"/>
<dbReference type="Proteomes" id="UP000237000">
    <property type="component" value="Unassembled WGS sequence"/>
</dbReference>
<dbReference type="EMBL" id="JXTC01000437">
    <property type="protein sequence ID" value="PON54005.1"/>
    <property type="molecule type" value="Genomic_DNA"/>
</dbReference>
<organism evidence="1 2">
    <name type="scientific">Trema orientale</name>
    <name type="common">Charcoal tree</name>
    <name type="synonym">Celtis orientalis</name>
    <dbReference type="NCBI Taxonomy" id="63057"/>
    <lineage>
        <taxon>Eukaryota</taxon>
        <taxon>Viridiplantae</taxon>
        <taxon>Streptophyta</taxon>
        <taxon>Embryophyta</taxon>
        <taxon>Tracheophyta</taxon>
        <taxon>Spermatophyta</taxon>
        <taxon>Magnoliopsida</taxon>
        <taxon>eudicotyledons</taxon>
        <taxon>Gunneridae</taxon>
        <taxon>Pentapetalae</taxon>
        <taxon>rosids</taxon>
        <taxon>fabids</taxon>
        <taxon>Rosales</taxon>
        <taxon>Cannabaceae</taxon>
        <taxon>Trema</taxon>
    </lineage>
</organism>
<accession>A0A2P5BZ30</accession>
<dbReference type="STRING" id="63057.A0A2P5BZ30"/>
<reference evidence="2" key="1">
    <citation type="submission" date="2016-06" db="EMBL/GenBank/DDBJ databases">
        <title>Parallel loss of symbiosis genes in relatives of nitrogen-fixing non-legume Parasponia.</title>
        <authorList>
            <person name="Van Velzen R."/>
            <person name="Holmer R."/>
            <person name="Bu F."/>
            <person name="Rutten L."/>
            <person name="Van Zeijl A."/>
            <person name="Liu W."/>
            <person name="Santuari L."/>
            <person name="Cao Q."/>
            <person name="Sharma T."/>
            <person name="Shen D."/>
            <person name="Roswanjaya Y."/>
            <person name="Wardhani T."/>
            <person name="Kalhor M.S."/>
            <person name="Jansen J."/>
            <person name="Van den Hoogen J."/>
            <person name="Gungor B."/>
            <person name="Hartog M."/>
            <person name="Hontelez J."/>
            <person name="Verver J."/>
            <person name="Yang W.-C."/>
            <person name="Schijlen E."/>
            <person name="Repin R."/>
            <person name="Schilthuizen M."/>
            <person name="Schranz E."/>
            <person name="Heidstra R."/>
            <person name="Miyata K."/>
            <person name="Fedorova E."/>
            <person name="Kohlen W."/>
            <person name="Bisseling T."/>
            <person name="Smit S."/>
            <person name="Geurts R."/>
        </authorList>
    </citation>
    <scope>NUCLEOTIDE SEQUENCE [LARGE SCALE GENOMIC DNA]</scope>
    <source>
        <strain evidence="2">cv. RG33-2</strain>
    </source>
</reference>
<name>A0A2P5BZ30_TREOI</name>
<dbReference type="OrthoDB" id="5723at2759"/>
<evidence type="ECO:0000313" key="2">
    <source>
        <dbReference type="Proteomes" id="UP000237000"/>
    </source>
</evidence>
<feature type="non-terminal residue" evidence="1">
    <location>
        <position position="73"/>
    </location>
</feature>
<proteinExistence type="predicted"/>
<comment type="caution">
    <text evidence="1">The sequence shown here is derived from an EMBL/GenBank/DDBJ whole genome shotgun (WGS) entry which is preliminary data.</text>
</comment>